<gene>
    <name evidence="1" type="ORF">H2B01_01045</name>
</gene>
<evidence type="ECO:0000313" key="2">
    <source>
        <dbReference type="Proteomes" id="UP000591542"/>
    </source>
</evidence>
<organism evidence="1 2">
    <name type="scientific">Candidatus Nitrosomaritimum aestuariumsis</name>
    <dbReference type="NCBI Taxonomy" id="3342354"/>
    <lineage>
        <taxon>Archaea</taxon>
        <taxon>Nitrososphaerota</taxon>
        <taxon>Nitrososphaeria</taxon>
        <taxon>Nitrosopumilales</taxon>
        <taxon>Nitrosopumilaceae</taxon>
        <taxon>Candidatus Nitrosomaritimum</taxon>
    </lineage>
</organism>
<dbReference type="Proteomes" id="UP000591542">
    <property type="component" value="Unassembled WGS sequence"/>
</dbReference>
<proteinExistence type="predicted"/>
<evidence type="ECO:0000313" key="1">
    <source>
        <dbReference type="EMBL" id="MBA4462757.1"/>
    </source>
</evidence>
<protein>
    <submittedName>
        <fullName evidence="1">4Fe-4S ferredoxin</fullName>
    </submittedName>
</protein>
<name>A0AC60W6G3_9ARCH</name>
<feature type="non-terminal residue" evidence="1">
    <location>
        <position position="1"/>
    </location>
</feature>
<sequence>RCISDGACIGVCPTKSIFWMRPMNYTAGQPVPLHKNGVFINGWAEDAAL</sequence>
<comment type="caution">
    <text evidence="1">The sequence shown here is derived from an EMBL/GenBank/DDBJ whole genome shotgun (WGS) entry which is preliminary data.</text>
</comment>
<dbReference type="EMBL" id="JACEMX010000026">
    <property type="protein sequence ID" value="MBA4462757.1"/>
    <property type="molecule type" value="Genomic_DNA"/>
</dbReference>
<reference evidence="1 2" key="1">
    <citation type="journal article" date="2020" name="Appl. Environ. Microbiol.">
        <title>Genomic Characteristics of a Novel Species of Ammonia-Oxidizing Archaea from the Jiulong River Estuary.</title>
        <authorList>
            <person name="Zou D."/>
            <person name="Wan R."/>
            <person name="Han L."/>
            <person name="Xu M.N."/>
            <person name="Liu Y."/>
            <person name="Liu H."/>
            <person name="Kao S.J."/>
            <person name="Li M."/>
        </authorList>
    </citation>
    <scope>NUCLEOTIDE SEQUENCE [LARGE SCALE GENOMIC DNA]</scope>
    <source>
        <strain evidence="1">S2bin1</strain>
    </source>
</reference>
<accession>A0AC60W6G3</accession>